<dbReference type="NCBIfam" id="TIGR00460">
    <property type="entry name" value="fmt"/>
    <property type="match status" value="1"/>
</dbReference>
<sequence length="315" mass="33642">MRILFIGTGDIGLPSLEWLLYTPKHKVVAVVTQPDKPAGRKLVLTPPQVKVRAQAAGIPVLQPEKIRHAVEELKAYDADVAVVVAYGQILPRSVLDVPKLACLNIHASLLPKYRGASPIQATIREGDAETGVTIMHMDEGLDTGDILLMDRVTIEPSDTGGTLHDKLALAAPASLEEALDLIASGPAPRKPQENDYATHCGKLKREDGRLDWTRSAVELERLIRAYNPWPGTFTLLPGSGEKPAPLKVHRAHVIPEAETCPAPGTIVNSDPKTGLIIATGSGLLALDEVQAEGGKKLPAGDFLRGKPLEVGTVLG</sequence>
<dbReference type="Proteomes" id="UP000190774">
    <property type="component" value="Unassembled WGS sequence"/>
</dbReference>
<dbReference type="InterPro" id="IPR044135">
    <property type="entry name" value="Met-tRNA-FMT_C"/>
</dbReference>
<comment type="catalytic activity">
    <reaction evidence="5">
        <text>L-methionyl-tRNA(fMet) + (6R)-10-formyltetrahydrofolate = N-formyl-L-methionyl-tRNA(fMet) + (6S)-5,6,7,8-tetrahydrofolate + H(+)</text>
        <dbReference type="Rhea" id="RHEA:24380"/>
        <dbReference type="Rhea" id="RHEA-COMP:9952"/>
        <dbReference type="Rhea" id="RHEA-COMP:9953"/>
        <dbReference type="ChEBI" id="CHEBI:15378"/>
        <dbReference type="ChEBI" id="CHEBI:57453"/>
        <dbReference type="ChEBI" id="CHEBI:78530"/>
        <dbReference type="ChEBI" id="CHEBI:78844"/>
        <dbReference type="ChEBI" id="CHEBI:195366"/>
        <dbReference type="EC" id="2.1.2.9"/>
    </reaction>
</comment>
<gene>
    <name evidence="5" type="primary">fmt</name>
    <name evidence="8" type="ORF">SAMN02745166_00460</name>
</gene>
<name>A0A1T4WMF9_9BACT</name>
<proteinExistence type="inferred from homology"/>
<evidence type="ECO:0000256" key="2">
    <source>
        <dbReference type="ARBA" id="ARBA00012261"/>
    </source>
</evidence>
<evidence type="ECO:0000259" key="6">
    <source>
        <dbReference type="Pfam" id="PF00551"/>
    </source>
</evidence>
<organism evidence="8 9">
    <name type="scientific">Prosthecobacter debontii</name>
    <dbReference type="NCBI Taxonomy" id="48467"/>
    <lineage>
        <taxon>Bacteria</taxon>
        <taxon>Pseudomonadati</taxon>
        <taxon>Verrucomicrobiota</taxon>
        <taxon>Verrucomicrobiia</taxon>
        <taxon>Verrucomicrobiales</taxon>
        <taxon>Verrucomicrobiaceae</taxon>
        <taxon>Prosthecobacter</taxon>
    </lineage>
</organism>
<keyword evidence="9" id="KW-1185">Reference proteome</keyword>
<dbReference type="Gene3D" id="3.40.50.12230">
    <property type="match status" value="1"/>
</dbReference>
<evidence type="ECO:0000256" key="5">
    <source>
        <dbReference type="HAMAP-Rule" id="MF_00182"/>
    </source>
</evidence>
<dbReference type="SUPFAM" id="SSF53328">
    <property type="entry name" value="Formyltransferase"/>
    <property type="match status" value="1"/>
</dbReference>
<dbReference type="AlphaFoldDB" id="A0A1T4WMF9"/>
<dbReference type="InterPro" id="IPR002376">
    <property type="entry name" value="Formyl_transf_N"/>
</dbReference>
<dbReference type="SUPFAM" id="SSF50486">
    <property type="entry name" value="FMT C-terminal domain-like"/>
    <property type="match status" value="1"/>
</dbReference>
<evidence type="ECO:0000313" key="9">
    <source>
        <dbReference type="Proteomes" id="UP000190774"/>
    </source>
</evidence>
<evidence type="ECO:0000259" key="7">
    <source>
        <dbReference type="Pfam" id="PF02911"/>
    </source>
</evidence>
<dbReference type="InterPro" id="IPR011034">
    <property type="entry name" value="Formyl_transferase-like_C_sf"/>
</dbReference>
<dbReference type="EMBL" id="FUYE01000001">
    <property type="protein sequence ID" value="SKA78065.1"/>
    <property type="molecule type" value="Genomic_DNA"/>
</dbReference>
<dbReference type="STRING" id="48467.SAMN02745166_00460"/>
<accession>A0A1T4WMF9</accession>
<dbReference type="OrthoDB" id="9802815at2"/>
<feature type="domain" description="Formyl transferase N-terminal" evidence="6">
    <location>
        <begin position="1"/>
        <end position="178"/>
    </location>
</feature>
<dbReference type="GO" id="GO:0005829">
    <property type="term" value="C:cytosol"/>
    <property type="evidence" value="ECO:0007669"/>
    <property type="project" value="TreeGrafter"/>
</dbReference>
<dbReference type="Pfam" id="PF00551">
    <property type="entry name" value="Formyl_trans_N"/>
    <property type="match status" value="1"/>
</dbReference>
<dbReference type="InterPro" id="IPR041711">
    <property type="entry name" value="Met-tRNA-FMT_N"/>
</dbReference>
<comment type="similarity">
    <text evidence="1 5">Belongs to the Fmt family.</text>
</comment>
<evidence type="ECO:0000313" key="8">
    <source>
        <dbReference type="EMBL" id="SKA78065.1"/>
    </source>
</evidence>
<dbReference type="PANTHER" id="PTHR11138">
    <property type="entry name" value="METHIONYL-TRNA FORMYLTRANSFERASE"/>
    <property type="match status" value="1"/>
</dbReference>
<feature type="binding site" evidence="5">
    <location>
        <begin position="108"/>
        <end position="111"/>
    </location>
    <ligand>
        <name>(6S)-5,6,7,8-tetrahydrofolate</name>
        <dbReference type="ChEBI" id="CHEBI:57453"/>
    </ligand>
</feature>
<comment type="function">
    <text evidence="5">Attaches a formyl group to the free amino group of methionyl-tRNA(fMet). The formyl group appears to play a dual role in the initiator identity of N-formylmethionyl-tRNA by promoting its recognition by IF2 and preventing the misappropriation of this tRNA by the elongation apparatus.</text>
</comment>
<dbReference type="PANTHER" id="PTHR11138:SF5">
    <property type="entry name" value="METHIONYL-TRNA FORMYLTRANSFERASE, MITOCHONDRIAL"/>
    <property type="match status" value="1"/>
</dbReference>
<dbReference type="EC" id="2.1.2.9" evidence="2 5"/>
<dbReference type="RefSeq" id="WP_078811664.1">
    <property type="nucleotide sequence ID" value="NZ_FUYE01000001.1"/>
</dbReference>
<dbReference type="Pfam" id="PF02911">
    <property type="entry name" value="Formyl_trans_C"/>
    <property type="match status" value="1"/>
</dbReference>
<dbReference type="CDD" id="cd08646">
    <property type="entry name" value="FMT_core_Met-tRNA-FMT_N"/>
    <property type="match status" value="1"/>
</dbReference>
<reference evidence="9" key="1">
    <citation type="submission" date="2017-02" db="EMBL/GenBank/DDBJ databases">
        <authorList>
            <person name="Varghese N."/>
            <person name="Submissions S."/>
        </authorList>
    </citation>
    <scope>NUCLEOTIDE SEQUENCE [LARGE SCALE GENOMIC DNA]</scope>
    <source>
        <strain evidence="9">ATCC 700200</strain>
    </source>
</reference>
<dbReference type="InterPro" id="IPR005793">
    <property type="entry name" value="Formyl_trans_C"/>
</dbReference>
<dbReference type="InterPro" id="IPR005794">
    <property type="entry name" value="Fmt"/>
</dbReference>
<keyword evidence="3 5" id="KW-0808">Transferase</keyword>
<dbReference type="CDD" id="cd08704">
    <property type="entry name" value="Met_tRNA_FMT_C"/>
    <property type="match status" value="1"/>
</dbReference>
<keyword evidence="4 5" id="KW-0648">Protein biosynthesis</keyword>
<evidence type="ECO:0000256" key="4">
    <source>
        <dbReference type="ARBA" id="ARBA00022917"/>
    </source>
</evidence>
<evidence type="ECO:0000256" key="3">
    <source>
        <dbReference type="ARBA" id="ARBA00022679"/>
    </source>
</evidence>
<evidence type="ECO:0000256" key="1">
    <source>
        <dbReference type="ARBA" id="ARBA00010699"/>
    </source>
</evidence>
<feature type="domain" description="Formyl transferase C-terminal" evidence="7">
    <location>
        <begin position="202"/>
        <end position="306"/>
    </location>
</feature>
<protein>
    <recommendedName>
        <fullName evidence="2 5">Methionyl-tRNA formyltransferase</fullName>
        <ecNumber evidence="2 5">2.1.2.9</ecNumber>
    </recommendedName>
</protein>
<dbReference type="GO" id="GO:0004479">
    <property type="term" value="F:methionyl-tRNA formyltransferase activity"/>
    <property type="evidence" value="ECO:0007669"/>
    <property type="project" value="UniProtKB-UniRule"/>
</dbReference>
<dbReference type="HAMAP" id="MF_00182">
    <property type="entry name" value="Formyl_trans"/>
    <property type="match status" value="1"/>
</dbReference>
<dbReference type="InterPro" id="IPR036477">
    <property type="entry name" value="Formyl_transf_N_sf"/>
</dbReference>